<evidence type="ECO:0000313" key="2">
    <source>
        <dbReference type="Proteomes" id="UP000597507"/>
    </source>
</evidence>
<dbReference type="RefSeq" id="WP_188899711.1">
    <property type="nucleotide sequence ID" value="NZ_BMKS01000004.1"/>
</dbReference>
<proteinExistence type="predicted"/>
<protein>
    <recommendedName>
        <fullName evidence="3">LexA repressor DNA-binding domain-containing protein</fullName>
    </recommendedName>
</protein>
<dbReference type="AlphaFoldDB" id="A0A8J2ZBJ7"/>
<organism evidence="1 2">
    <name type="scientific">Caldovatus sediminis</name>
    <dbReference type="NCBI Taxonomy" id="2041189"/>
    <lineage>
        <taxon>Bacteria</taxon>
        <taxon>Pseudomonadati</taxon>
        <taxon>Pseudomonadota</taxon>
        <taxon>Alphaproteobacteria</taxon>
        <taxon>Acetobacterales</taxon>
        <taxon>Roseomonadaceae</taxon>
        <taxon>Caldovatus</taxon>
    </lineage>
</organism>
<evidence type="ECO:0008006" key="3">
    <source>
        <dbReference type="Google" id="ProtNLM"/>
    </source>
</evidence>
<dbReference type="Gene3D" id="1.10.10.10">
    <property type="entry name" value="Winged helix-like DNA-binding domain superfamily/Winged helix DNA-binding domain"/>
    <property type="match status" value="1"/>
</dbReference>
<dbReference type="Proteomes" id="UP000597507">
    <property type="component" value="Unassembled WGS sequence"/>
</dbReference>
<reference evidence="1 2" key="1">
    <citation type="journal article" date="2014" name="Int. J. Syst. Evol. Microbiol.">
        <title>Complete genome sequence of Corynebacterium casei LMG S-19264T (=DSM 44701T), isolated from a smear-ripened cheese.</title>
        <authorList>
            <consortium name="US DOE Joint Genome Institute (JGI-PGF)"/>
            <person name="Walter F."/>
            <person name="Albersmeier A."/>
            <person name="Kalinowski J."/>
            <person name="Ruckert C."/>
        </authorList>
    </citation>
    <scope>NUCLEOTIDE SEQUENCE [LARGE SCALE GENOMIC DNA]</scope>
    <source>
        <strain evidence="1 2">CGMCC 1.16330</strain>
    </source>
</reference>
<keyword evidence="2" id="KW-1185">Reference proteome</keyword>
<accession>A0A8J2ZBJ7</accession>
<sequence>MADSFAGPLLRQLAAAARRGEPCPSNRELAAALGLGMPQQVQWRLRAAEAAGLITIRRLRTRPFRVVAAADGSWATAEAAPPAPALAPRRCLNCRRPFRPEHRHRFLCDPCGARNSRVAL</sequence>
<comment type="caution">
    <text evidence="1">The sequence shown here is derived from an EMBL/GenBank/DDBJ whole genome shotgun (WGS) entry which is preliminary data.</text>
</comment>
<dbReference type="InterPro" id="IPR036388">
    <property type="entry name" value="WH-like_DNA-bd_sf"/>
</dbReference>
<gene>
    <name evidence="1" type="ORF">GCM10010964_18430</name>
</gene>
<dbReference type="EMBL" id="BMKS01000004">
    <property type="protein sequence ID" value="GGG30832.1"/>
    <property type="molecule type" value="Genomic_DNA"/>
</dbReference>
<name>A0A8J2ZBJ7_9PROT</name>
<evidence type="ECO:0000313" key="1">
    <source>
        <dbReference type="EMBL" id="GGG30832.1"/>
    </source>
</evidence>